<protein>
    <recommendedName>
        <fullName evidence="1">non-specific serine/threonine protein kinase</fullName>
        <ecNumber evidence="1">2.7.11.1</ecNumber>
    </recommendedName>
</protein>
<dbReference type="EMBL" id="DS989733">
    <property type="protein sequence ID" value="EEA07421.1"/>
    <property type="molecule type" value="Genomic_DNA"/>
</dbReference>
<dbReference type="GO" id="GO:0007010">
    <property type="term" value="P:cytoskeleton organization"/>
    <property type="evidence" value="ECO:0007669"/>
    <property type="project" value="UniProtKB-ARBA"/>
</dbReference>
<evidence type="ECO:0000313" key="14">
    <source>
        <dbReference type="Proteomes" id="UP000001460"/>
    </source>
</evidence>
<dbReference type="Gene3D" id="3.30.200.20">
    <property type="entry name" value="Phosphorylase Kinase, domain 1"/>
    <property type="match status" value="3"/>
</dbReference>
<feature type="domain" description="Protein kinase" evidence="12">
    <location>
        <begin position="123"/>
        <end position="464"/>
    </location>
</feature>
<dbReference type="EC" id="2.7.11.1" evidence="1"/>
<organism evidence="13 14">
    <name type="scientific">Cryptosporidium muris (strain RN66)</name>
    <dbReference type="NCBI Taxonomy" id="441375"/>
    <lineage>
        <taxon>Eukaryota</taxon>
        <taxon>Sar</taxon>
        <taxon>Alveolata</taxon>
        <taxon>Apicomplexa</taxon>
        <taxon>Conoidasida</taxon>
        <taxon>Coccidia</taxon>
        <taxon>Eucoccidiorida</taxon>
        <taxon>Eimeriorina</taxon>
        <taxon>Cryptosporidiidae</taxon>
        <taxon>Cryptosporidium</taxon>
    </lineage>
</organism>
<dbReference type="PROSITE" id="PS50011">
    <property type="entry name" value="PROTEIN_KINASE_DOM"/>
    <property type="match status" value="1"/>
</dbReference>
<feature type="binding site" evidence="10">
    <location>
        <position position="152"/>
    </location>
    <ligand>
        <name>ATP</name>
        <dbReference type="ChEBI" id="CHEBI:30616"/>
    </ligand>
</feature>
<dbReference type="PANTHER" id="PTHR24356">
    <property type="entry name" value="SERINE/THREONINE-PROTEIN KINASE"/>
    <property type="match status" value="1"/>
</dbReference>
<dbReference type="AlphaFoldDB" id="B6AGT0"/>
<dbReference type="PROSITE" id="PS00108">
    <property type="entry name" value="PROTEIN_KINASE_ST"/>
    <property type="match status" value="1"/>
</dbReference>
<evidence type="ECO:0000256" key="4">
    <source>
        <dbReference type="ARBA" id="ARBA00022679"/>
    </source>
</evidence>
<evidence type="ECO:0000256" key="8">
    <source>
        <dbReference type="ARBA" id="ARBA00047899"/>
    </source>
</evidence>
<proteinExistence type="predicted"/>
<reference evidence="13" key="1">
    <citation type="submission" date="2008-06" db="EMBL/GenBank/DDBJ databases">
        <authorList>
            <person name="Lorenzi H."/>
            <person name="Inman J."/>
            <person name="Miller J."/>
            <person name="Schobel S."/>
            <person name="Amedeo P."/>
            <person name="Caler E.V."/>
            <person name="da Silva J."/>
        </authorList>
    </citation>
    <scope>NUCLEOTIDE SEQUENCE [LARGE SCALE GENOMIC DNA]</scope>
    <source>
        <strain evidence="13">RN66</strain>
    </source>
</reference>
<dbReference type="InterPro" id="IPR000719">
    <property type="entry name" value="Prot_kinase_dom"/>
</dbReference>
<evidence type="ECO:0000259" key="12">
    <source>
        <dbReference type="PROSITE" id="PS50011"/>
    </source>
</evidence>
<dbReference type="RefSeq" id="XP_002141770.1">
    <property type="nucleotide sequence ID" value="XM_002141734.1"/>
</dbReference>
<dbReference type="SMART" id="SM00220">
    <property type="entry name" value="S_TKc"/>
    <property type="match status" value="1"/>
</dbReference>
<dbReference type="InterPro" id="IPR011009">
    <property type="entry name" value="Kinase-like_dom_sf"/>
</dbReference>
<dbReference type="GeneID" id="6996892"/>
<evidence type="ECO:0000256" key="6">
    <source>
        <dbReference type="ARBA" id="ARBA00022777"/>
    </source>
</evidence>
<keyword evidence="4 13" id="KW-0808">Transferase</keyword>
<dbReference type="eggNOG" id="KOG0605">
    <property type="taxonomic scope" value="Eukaryota"/>
</dbReference>
<dbReference type="OrthoDB" id="63267at2759"/>
<evidence type="ECO:0000256" key="3">
    <source>
        <dbReference type="ARBA" id="ARBA00022553"/>
    </source>
</evidence>
<keyword evidence="2" id="KW-0723">Serine/threonine-protein kinase</keyword>
<keyword evidence="3" id="KW-0597">Phosphoprotein</keyword>
<dbReference type="InterPro" id="IPR017441">
    <property type="entry name" value="Protein_kinase_ATP_BS"/>
</dbReference>
<dbReference type="SUPFAM" id="SSF56112">
    <property type="entry name" value="Protein kinase-like (PK-like)"/>
    <property type="match status" value="1"/>
</dbReference>
<dbReference type="STRING" id="441375.B6AGT0"/>
<keyword evidence="5 10" id="KW-0547">Nucleotide-binding</keyword>
<accession>B6AGT0</accession>
<evidence type="ECO:0000256" key="9">
    <source>
        <dbReference type="ARBA" id="ARBA00048679"/>
    </source>
</evidence>
<evidence type="ECO:0000313" key="13">
    <source>
        <dbReference type="EMBL" id="EEA07421.1"/>
    </source>
</evidence>
<dbReference type="GO" id="GO:0005524">
    <property type="term" value="F:ATP binding"/>
    <property type="evidence" value="ECO:0007669"/>
    <property type="project" value="UniProtKB-UniRule"/>
</dbReference>
<keyword evidence="7 10" id="KW-0067">ATP-binding</keyword>
<feature type="region of interest" description="Disordered" evidence="11">
    <location>
        <begin position="1"/>
        <end position="89"/>
    </location>
</feature>
<evidence type="ECO:0000256" key="10">
    <source>
        <dbReference type="PROSITE-ProRule" id="PRU10141"/>
    </source>
</evidence>
<dbReference type="Gene3D" id="1.10.510.10">
    <property type="entry name" value="Transferase(Phosphotransferase) domain 1"/>
    <property type="match status" value="2"/>
</dbReference>
<dbReference type="GO" id="GO:0035556">
    <property type="term" value="P:intracellular signal transduction"/>
    <property type="evidence" value="ECO:0007669"/>
    <property type="project" value="TreeGrafter"/>
</dbReference>
<evidence type="ECO:0000256" key="2">
    <source>
        <dbReference type="ARBA" id="ARBA00022527"/>
    </source>
</evidence>
<evidence type="ECO:0000256" key="1">
    <source>
        <dbReference type="ARBA" id="ARBA00012513"/>
    </source>
</evidence>
<feature type="compositionally biased region" description="Low complexity" evidence="11">
    <location>
        <begin position="1"/>
        <end position="40"/>
    </location>
</feature>
<dbReference type="PANTHER" id="PTHR24356:SF1">
    <property type="entry name" value="SERINE_THREONINE-PROTEIN KINASE GREATWALL"/>
    <property type="match status" value="1"/>
</dbReference>
<dbReference type="VEuPathDB" id="CryptoDB:CMU_035940"/>
<comment type="catalytic activity">
    <reaction evidence="8">
        <text>L-threonyl-[protein] + ATP = O-phospho-L-threonyl-[protein] + ADP + H(+)</text>
        <dbReference type="Rhea" id="RHEA:46608"/>
        <dbReference type="Rhea" id="RHEA-COMP:11060"/>
        <dbReference type="Rhea" id="RHEA-COMP:11605"/>
        <dbReference type="ChEBI" id="CHEBI:15378"/>
        <dbReference type="ChEBI" id="CHEBI:30013"/>
        <dbReference type="ChEBI" id="CHEBI:30616"/>
        <dbReference type="ChEBI" id="CHEBI:61977"/>
        <dbReference type="ChEBI" id="CHEBI:456216"/>
        <dbReference type="EC" id="2.7.11.1"/>
    </reaction>
</comment>
<keyword evidence="14" id="KW-1185">Reference proteome</keyword>
<gene>
    <name evidence="13" type="ORF">CMU_035940</name>
</gene>
<dbReference type="PROSITE" id="PS00107">
    <property type="entry name" value="PROTEIN_KINASE_ATP"/>
    <property type="match status" value="1"/>
</dbReference>
<dbReference type="InterPro" id="IPR008271">
    <property type="entry name" value="Ser/Thr_kinase_AS"/>
</dbReference>
<feature type="compositionally biased region" description="Low complexity" evidence="11">
    <location>
        <begin position="50"/>
        <end position="67"/>
    </location>
</feature>
<dbReference type="Pfam" id="PF00069">
    <property type="entry name" value="Pkinase"/>
    <property type="match status" value="1"/>
</dbReference>
<dbReference type="Proteomes" id="UP000001460">
    <property type="component" value="Unassembled WGS sequence"/>
</dbReference>
<comment type="catalytic activity">
    <reaction evidence="9">
        <text>L-seryl-[protein] + ATP = O-phospho-L-seryl-[protein] + ADP + H(+)</text>
        <dbReference type="Rhea" id="RHEA:17989"/>
        <dbReference type="Rhea" id="RHEA-COMP:9863"/>
        <dbReference type="Rhea" id="RHEA-COMP:11604"/>
        <dbReference type="ChEBI" id="CHEBI:15378"/>
        <dbReference type="ChEBI" id="CHEBI:29999"/>
        <dbReference type="ChEBI" id="CHEBI:30616"/>
        <dbReference type="ChEBI" id="CHEBI:83421"/>
        <dbReference type="ChEBI" id="CHEBI:456216"/>
        <dbReference type="EC" id="2.7.11.1"/>
    </reaction>
</comment>
<dbReference type="InterPro" id="IPR050236">
    <property type="entry name" value="Ser_Thr_kinase_AGC"/>
</dbReference>
<name>B6AGT0_CRYMR</name>
<keyword evidence="6 13" id="KW-0418">Kinase</keyword>
<dbReference type="GO" id="GO:0106310">
    <property type="term" value="F:protein serine kinase activity"/>
    <property type="evidence" value="ECO:0007669"/>
    <property type="project" value="RHEA"/>
</dbReference>
<dbReference type="FunFam" id="1.10.510.10:FF:000024">
    <property type="entry name" value="Probable serine/threonine-protein kinase cot-1"/>
    <property type="match status" value="1"/>
</dbReference>
<sequence>MTSRISNRSTVSSSINVSTTKVQSSRTPSTTNTSSSRATRNMVSISDPNSASSLRSTSKIASSSTGSNNYVSKNKKQSKNTTYQDSPSDCCPCKGETLDSEAEIVTFHRQIFSNRSSVSLSDFHTVAVIGQGGYAIVRLVFDKITGHIYALKQAKKSKLISNKNPDENSFSCDANVNLKINNSYLSSLDIPSTINPSTINTGLMLNTEISLMYSSESEWITRLYYYWEDSHFYYMLMEYMPGGDMMRHLMEYHTFDENTAKFYIAEVILALDYLHNNQEYIHRDIKPDNILLDEKGHIKLVDFGLSRNIKNENKQHPFVSNVANELQTSEIWAVPTNIIKTDPKVSNKKSCNSTIVVHDPNFQAGTPDYMAPEIHRGEPYSLSADLWSVGIIIYEMLFGGPPLSDPGQNSLITRKKVMNWDKYFYLPSEHHKYSKDALDLICSLVCEPQNRLKSTREVMKHPFFRGINFTNVRSQKAPIKPVIKHSLDHSNFDNFPLDTIINFYKSSQVPYTLSNDALDTFTNNITNYFGINSGNLGMSSFEVVPPSPVTVSKSNDASCPSLCMKNHNVPLFDSFKCYTPKVMTMNSNDSISSRRIHTPNTINRPISGNNIVRNSWMARGCSPAPHLQLPLITNSNYPINNPVPTKLSMRYPSPISQVPIKYSVQQINPHFLSSRSFSPMPQSIGIIPNNLQSQKVASIINPSNSVSTKVLCKDNIQTNKSTNKLTSSRNTTASIKTVLSSVKTSNSPKININNSNFTDEKLRYTSNLLNQTNTQRPSISSSVACKNQAILETLRSKTGSTKPFVSTLRRNIALVNNEPR</sequence>
<evidence type="ECO:0000256" key="11">
    <source>
        <dbReference type="SAM" id="MobiDB-lite"/>
    </source>
</evidence>
<dbReference type="GO" id="GO:0004674">
    <property type="term" value="F:protein serine/threonine kinase activity"/>
    <property type="evidence" value="ECO:0007669"/>
    <property type="project" value="UniProtKB-KW"/>
</dbReference>
<evidence type="ECO:0000256" key="7">
    <source>
        <dbReference type="ARBA" id="ARBA00022840"/>
    </source>
</evidence>
<evidence type="ECO:0000256" key="5">
    <source>
        <dbReference type="ARBA" id="ARBA00022741"/>
    </source>
</evidence>